<dbReference type="PANTHER" id="PTHR30096">
    <property type="entry name" value="4,5-DOPA DIOXYGENASE EXTRADIOL-LIKE PROTEIN"/>
    <property type="match status" value="1"/>
</dbReference>
<dbReference type="PIRSF" id="PIRSF006157">
    <property type="entry name" value="Doxgns_DODA"/>
    <property type="match status" value="1"/>
</dbReference>
<comment type="cofactor">
    <cofactor evidence="1">
        <name>Zn(2+)</name>
        <dbReference type="ChEBI" id="CHEBI:29105"/>
    </cofactor>
</comment>
<comment type="caution">
    <text evidence="7">The sequence shown here is derived from an EMBL/GenBank/DDBJ whole genome shotgun (WGS) entry which is preliminary data.</text>
</comment>
<name>A0A644Y8P2_9ZZZZ</name>
<dbReference type="GO" id="GO:0008270">
    <property type="term" value="F:zinc ion binding"/>
    <property type="evidence" value="ECO:0007669"/>
    <property type="project" value="InterPro"/>
</dbReference>
<evidence type="ECO:0000313" key="7">
    <source>
        <dbReference type="EMBL" id="MPM24291.1"/>
    </source>
</evidence>
<dbReference type="SUPFAM" id="SSF53213">
    <property type="entry name" value="LigB-like"/>
    <property type="match status" value="1"/>
</dbReference>
<evidence type="ECO:0000256" key="5">
    <source>
        <dbReference type="ARBA" id="ARBA00023002"/>
    </source>
</evidence>
<gene>
    <name evidence="7" type="primary">ygiD_16</name>
    <name evidence="7" type="ORF">SDC9_70772</name>
</gene>
<evidence type="ECO:0000259" key="6">
    <source>
        <dbReference type="Pfam" id="PF02900"/>
    </source>
</evidence>
<evidence type="ECO:0000256" key="3">
    <source>
        <dbReference type="ARBA" id="ARBA00022723"/>
    </source>
</evidence>
<dbReference type="CDD" id="cd07363">
    <property type="entry name" value="45_DOPA_Dioxygenase"/>
    <property type="match status" value="1"/>
</dbReference>
<accession>A0A644Y8P2</accession>
<dbReference type="NCBIfam" id="NF007914">
    <property type="entry name" value="PRK10628.1"/>
    <property type="match status" value="1"/>
</dbReference>
<dbReference type="Gene3D" id="3.40.830.10">
    <property type="entry name" value="LigB-like"/>
    <property type="match status" value="1"/>
</dbReference>
<dbReference type="InterPro" id="IPR014436">
    <property type="entry name" value="Extradiol_dOase_DODA"/>
</dbReference>
<keyword evidence="3" id="KW-0479">Metal-binding</keyword>
<dbReference type="Pfam" id="PF02900">
    <property type="entry name" value="LigB"/>
    <property type="match status" value="1"/>
</dbReference>
<dbReference type="EC" id="1.13.11.29" evidence="7"/>
<keyword evidence="7" id="KW-0223">Dioxygenase</keyword>
<dbReference type="EMBL" id="VSSQ01004229">
    <property type="protein sequence ID" value="MPM24291.1"/>
    <property type="molecule type" value="Genomic_DNA"/>
</dbReference>
<organism evidence="7">
    <name type="scientific">bioreactor metagenome</name>
    <dbReference type="NCBI Taxonomy" id="1076179"/>
    <lineage>
        <taxon>unclassified sequences</taxon>
        <taxon>metagenomes</taxon>
        <taxon>ecological metagenomes</taxon>
    </lineage>
</organism>
<evidence type="ECO:0000256" key="4">
    <source>
        <dbReference type="ARBA" id="ARBA00022833"/>
    </source>
</evidence>
<dbReference type="GO" id="GO:0050297">
    <property type="term" value="F:stizolobate synthase activity"/>
    <property type="evidence" value="ECO:0007669"/>
    <property type="project" value="UniProtKB-EC"/>
</dbReference>
<dbReference type="PANTHER" id="PTHR30096:SF0">
    <property type="entry name" value="4,5-DOPA DIOXYGENASE EXTRADIOL-LIKE PROTEIN"/>
    <property type="match status" value="1"/>
</dbReference>
<comment type="similarity">
    <text evidence="2">Belongs to the DODA-type extradiol aromatic ring-opening dioxygenase family.</text>
</comment>
<dbReference type="GO" id="GO:0008198">
    <property type="term" value="F:ferrous iron binding"/>
    <property type="evidence" value="ECO:0007669"/>
    <property type="project" value="InterPro"/>
</dbReference>
<feature type="domain" description="Extradiol ring-cleavage dioxygenase class III enzyme subunit B" evidence="6">
    <location>
        <begin position="20"/>
        <end position="234"/>
    </location>
</feature>
<reference evidence="7" key="1">
    <citation type="submission" date="2019-08" db="EMBL/GenBank/DDBJ databases">
        <authorList>
            <person name="Kucharzyk K."/>
            <person name="Murdoch R.W."/>
            <person name="Higgins S."/>
            <person name="Loffler F."/>
        </authorList>
    </citation>
    <scope>NUCLEOTIDE SEQUENCE</scope>
</reference>
<dbReference type="InterPro" id="IPR004183">
    <property type="entry name" value="Xdiol_dOase_suB"/>
</dbReference>
<sequence>MTNKMPVLFVGHGSPMNAIEDNSFIRNWEKIAAKIPKPEAILSVSAHWYTRGSKIMDTASPRQIYDFYGFPDALYKLVYAPAGAPLLANQTQALISKEVQIDNSWGIDHGSWSVLCKMYPKADIPVFQLSIDAHADAATHFKIGQELAALREQGVLILGSGNVVHNLALINWDMEDTGYSWANEFDEYIKDKIILREYADVINYPNAGRSSASAFVTPDHFYPLLYVLGASKQEDKLTVFNDSCLLGSLSMTCYLFE</sequence>
<keyword evidence="4" id="KW-0862">Zinc</keyword>
<protein>
    <submittedName>
        <fullName evidence="7">4,5-DOPA dioxygenase extradiol</fullName>
        <ecNumber evidence="7">1.13.11.29</ecNumber>
    </submittedName>
</protein>
<dbReference type="AlphaFoldDB" id="A0A644Y8P2"/>
<evidence type="ECO:0000256" key="1">
    <source>
        <dbReference type="ARBA" id="ARBA00001947"/>
    </source>
</evidence>
<keyword evidence="5 7" id="KW-0560">Oxidoreductase</keyword>
<evidence type="ECO:0000256" key="2">
    <source>
        <dbReference type="ARBA" id="ARBA00007581"/>
    </source>
</evidence>
<proteinExistence type="inferred from homology"/>